<dbReference type="Gene3D" id="1.10.1400.10">
    <property type="match status" value="1"/>
</dbReference>
<dbReference type="RefSeq" id="WP_189171518.1">
    <property type="nucleotide sequence ID" value="NZ_BMQB01000009.1"/>
</dbReference>
<dbReference type="GO" id="GO:0046872">
    <property type="term" value="F:metal ion binding"/>
    <property type="evidence" value="ECO:0007669"/>
    <property type="project" value="UniProtKB-KW"/>
</dbReference>
<dbReference type="Proteomes" id="UP000649739">
    <property type="component" value="Unassembled WGS sequence"/>
</dbReference>
<reference evidence="8" key="2">
    <citation type="submission" date="2020-09" db="EMBL/GenBank/DDBJ databases">
        <authorList>
            <person name="Sun Q."/>
            <person name="Ohkuma M."/>
        </authorList>
    </citation>
    <scope>NUCLEOTIDE SEQUENCE</scope>
    <source>
        <strain evidence="8">JCM 3090</strain>
    </source>
</reference>
<dbReference type="GO" id="GO:0016811">
    <property type="term" value="F:hydrolase activity, acting on carbon-nitrogen (but not peptide) bonds, in linear amides"/>
    <property type="evidence" value="ECO:0007669"/>
    <property type="project" value="InterPro"/>
</dbReference>
<feature type="binding site" evidence="6">
    <location>
        <position position="287"/>
    </location>
    <ligand>
        <name>Ca(2+)</name>
        <dbReference type="ChEBI" id="CHEBI:29108"/>
    </ligand>
</feature>
<dbReference type="InterPro" id="IPR014395">
    <property type="entry name" value="Pen/GL7ACA/AHL_acylase"/>
</dbReference>
<dbReference type="PANTHER" id="PTHR34218:SF3">
    <property type="entry name" value="ACYL-HOMOSERINE LACTONE ACYLASE PVDQ"/>
    <property type="match status" value="1"/>
</dbReference>
<evidence type="ECO:0000256" key="4">
    <source>
        <dbReference type="ARBA" id="ARBA00023145"/>
    </source>
</evidence>
<dbReference type="InterPro" id="IPR043146">
    <property type="entry name" value="Penicillin_amidase_N_B-knob"/>
</dbReference>
<evidence type="ECO:0000256" key="2">
    <source>
        <dbReference type="ARBA" id="ARBA00022729"/>
    </source>
</evidence>
<dbReference type="Gene3D" id="3.60.20.10">
    <property type="entry name" value="Glutamine Phosphoribosylpyrophosphate, subunit 1, domain 1"/>
    <property type="match status" value="1"/>
</dbReference>
<dbReference type="Gene3D" id="2.30.120.10">
    <property type="match status" value="1"/>
</dbReference>
<dbReference type="Pfam" id="PF01804">
    <property type="entry name" value="Penicil_amidase"/>
    <property type="match status" value="1"/>
</dbReference>
<gene>
    <name evidence="8" type="ORF">GCM10010123_37730</name>
</gene>
<dbReference type="EMBL" id="BMQB01000009">
    <property type="protein sequence ID" value="GGK04231.1"/>
    <property type="molecule type" value="Genomic_DNA"/>
</dbReference>
<feature type="active site" description="Nucleophile" evidence="5">
    <location>
        <position position="214"/>
    </location>
</feature>
<name>A0A8J3BCK7_9ACTN</name>
<evidence type="ECO:0000256" key="5">
    <source>
        <dbReference type="PIRSR" id="PIRSR001227-1"/>
    </source>
</evidence>
<evidence type="ECO:0000256" key="7">
    <source>
        <dbReference type="SAM" id="SignalP"/>
    </source>
</evidence>
<keyword evidence="3" id="KW-0378">Hydrolase</keyword>
<comment type="similarity">
    <text evidence="1">Belongs to the peptidase S45 family.</text>
</comment>
<dbReference type="InterPro" id="IPR043147">
    <property type="entry name" value="Penicillin_amidase_A-knob"/>
</dbReference>
<reference evidence="8" key="1">
    <citation type="journal article" date="2014" name="Int. J. Syst. Evol. Microbiol.">
        <title>Complete genome sequence of Corynebacterium casei LMG S-19264T (=DSM 44701T), isolated from a smear-ripened cheese.</title>
        <authorList>
            <consortium name="US DOE Joint Genome Institute (JGI-PGF)"/>
            <person name="Walter F."/>
            <person name="Albersmeier A."/>
            <person name="Kalinowski J."/>
            <person name="Ruckert C."/>
        </authorList>
    </citation>
    <scope>NUCLEOTIDE SEQUENCE</scope>
    <source>
        <strain evidence="8">JCM 3090</strain>
    </source>
</reference>
<proteinExistence type="inferred from homology"/>
<organism evidence="8 9">
    <name type="scientific">Pilimelia anulata</name>
    <dbReference type="NCBI Taxonomy" id="53371"/>
    <lineage>
        <taxon>Bacteria</taxon>
        <taxon>Bacillati</taxon>
        <taxon>Actinomycetota</taxon>
        <taxon>Actinomycetes</taxon>
        <taxon>Micromonosporales</taxon>
        <taxon>Micromonosporaceae</taxon>
        <taxon>Pilimelia</taxon>
    </lineage>
</organism>
<accession>A0A8J3BCK7</accession>
<dbReference type="GO" id="GO:0017000">
    <property type="term" value="P:antibiotic biosynthetic process"/>
    <property type="evidence" value="ECO:0007669"/>
    <property type="project" value="InterPro"/>
</dbReference>
<keyword evidence="6" id="KW-0106">Calcium</keyword>
<evidence type="ECO:0000256" key="1">
    <source>
        <dbReference type="ARBA" id="ARBA00006586"/>
    </source>
</evidence>
<comment type="cofactor">
    <cofactor evidence="6">
        <name>Ca(2+)</name>
        <dbReference type="ChEBI" id="CHEBI:29108"/>
    </cofactor>
    <text evidence="6">Binds 1 Ca(2+) ion per dimer.</text>
</comment>
<sequence length="749" mass="82052">MTQVRHPASPGRRALGAAVVAALAAALGLPAGAGAAPPGTEAARWRAHAANVTITRDDWGIAHVAGATDADAVFGMMYAQAEDDFPRIEQNYLVSLGRLAEAEGEGAIWQDLRQRLFVDPEQLRALHADSPEWLRTLTRAWADGLNHYLATHPEVRPRVLQRFEPWMALSFSEGSIGGDIERVPLSQLEAFYAKRPVPMTDEERGLRYAEPSGSNGFAVAPPRTRDGHALLLINPHTSFFFRSEQQVTSGEGLNVYGAATWGQFFIYQGFNARAGWMHTSSGADNVDEFAETVVPGADGRLSYRYGDALRPVTTKPVTLSYRTADGRLAQRTVTTYATHHGPIVREADGRWIAFALMNRPVEALQQSFLRTKATDYASFLDVARLRANSSNNTVFADADGGIAFLMPQFMPVRDNRFDYRRPVDGSDPATDWRGLHSLASLPRAVNPRTDWVFNTNNWPWTAAGPDSPKAADHPRYLDQAGENPRGPQAIRVLEARRDFTPESLTAAAYDPYLTAFARFGPGLAAAWDRLPGDDPRKAALAGPTALLRDWDHRWSADSTATSLAVFWGEAIWVQVVAAAREAGVSVWDYIADRATDTQRLAALTAATERLTRDFGDWRVPWGRINRFQRNDGAIVQKFDDAKPSIPVPFTSAQWGSLASFGAKQWPGTKNYYGTSGNSFVAVVEFGPRVRARAITAGGASGNPTSPHFTDQAARYAAGDLRPVLFHPDELAGHVARRYAPGADGPYRGR</sequence>
<evidence type="ECO:0000256" key="3">
    <source>
        <dbReference type="ARBA" id="ARBA00022801"/>
    </source>
</evidence>
<evidence type="ECO:0000256" key="6">
    <source>
        <dbReference type="PIRSR" id="PIRSR001227-2"/>
    </source>
</evidence>
<feature type="binding site" evidence="6">
    <location>
        <position position="286"/>
    </location>
    <ligand>
        <name>Ca(2+)</name>
        <dbReference type="ChEBI" id="CHEBI:29108"/>
    </ligand>
</feature>
<keyword evidence="2 7" id="KW-0732">Signal</keyword>
<feature type="chain" id="PRO_5035254901" evidence="7">
    <location>
        <begin position="36"/>
        <end position="749"/>
    </location>
</feature>
<evidence type="ECO:0000313" key="9">
    <source>
        <dbReference type="Proteomes" id="UP000649739"/>
    </source>
</evidence>
<dbReference type="Gene3D" id="1.10.439.10">
    <property type="entry name" value="Penicillin Amidohydrolase, domain 1"/>
    <property type="match status" value="1"/>
</dbReference>
<keyword evidence="4" id="KW-0865">Zymogen</keyword>
<dbReference type="InterPro" id="IPR002692">
    <property type="entry name" value="S45"/>
</dbReference>
<dbReference type="InterPro" id="IPR029055">
    <property type="entry name" value="Ntn_hydrolases_N"/>
</dbReference>
<feature type="binding site" evidence="6">
    <location>
        <position position="284"/>
    </location>
    <ligand>
        <name>Ca(2+)</name>
        <dbReference type="ChEBI" id="CHEBI:29108"/>
    </ligand>
</feature>
<comment type="caution">
    <text evidence="8">The sequence shown here is derived from an EMBL/GenBank/DDBJ whole genome shotgun (WGS) entry which is preliminary data.</text>
</comment>
<protein>
    <submittedName>
        <fullName evidence="8">Penicillin amidase</fullName>
    </submittedName>
</protein>
<dbReference type="InterPro" id="IPR023343">
    <property type="entry name" value="Penicillin_amidase_dom1"/>
</dbReference>
<keyword evidence="9" id="KW-1185">Reference proteome</keyword>
<feature type="signal peptide" evidence="7">
    <location>
        <begin position="1"/>
        <end position="35"/>
    </location>
</feature>
<keyword evidence="6" id="KW-0479">Metal-binding</keyword>
<evidence type="ECO:0000313" key="8">
    <source>
        <dbReference type="EMBL" id="GGK04231.1"/>
    </source>
</evidence>
<dbReference type="PANTHER" id="PTHR34218">
    <property type="entry name" value="PEPTIDASE S45 PENICILLIN AMIDASE"/>
    <property type="match status" value="1"/>
</dbReference>
<dbReference type="SUPFAM" id="SSF56235">
    <property type="entry name" value="N-terminal nucleophile aminohydrolases (Ntn hydrolases)"/>
    <property type="match status" value="1"/>
</dbReference>
<dbReference type="AlphaFoldDB" id="A0A8J3BCK7"/>
<dbReference type="PIRSF" id="PIRSF001227">
    <property type="entry name" value="Pen_acylase"/>
    <property type="match status" value="1"/>
</dbReference>